<feature type="compositionally biased region" description="Basic and acidic residues" evidence="1">
    <location>
        <begin position="165"/>
        <end position="179"/>
    </location>
</feature>
<proteinExistence type="predicted"/>
<feature type="non-terminal residue" evidence="2">
    <location>
        <position position="188"/>
    </location>
</feature>
<comment type="caution">
    <text evidence="2">The sequence shown here is derived from an EMBL/GenBank/DDBJ whole genome shotgun (WGS) entry which is preliminary data.</text>
</comment>
<keyword evidence="3" id="KW-1185">Reference proteome</keyword>
<name>A0A392QLP0_9FABA</name>
<evidence type="ECO:0000256" key="1">
    <source>
        <dbReference type="SAM" id="MobiDB-lite"/>
    </source>
</evidence>
<dbReference type="PANTHER" id="PTHR35317">
    <property type="entry name" value="OS04G0629600 PROTEIN"/>
    <property type="match status" value="1"/>
</dbReference>
<feature type="region of interest" description="Disordered" evidence="1">
    <location>
        <begin position="165"/>
        <end position="188"/>
    </location>
</feature>
<protein>
    <recommendedName>
        <fullName evidence="4">F-box protein</fullName>
    </recommendedName>
</protein>
<reference evidence="2 3" key="1">
    <citation type="journal article" date="2018" name="Front. Plant Sci.">
        <title>Red Clover (Trifolium pratense) and Zigzag Clover (T. medium) - A Picture of Genomic Similarities and Differences.</title>
        <authorList>
            <person name="Dluhosova J."/>
            <person name="Istvanek J."/>
            <person name="Nedelnik J."/>
            <person name="Repkova J."/>
        </authorList>
    </citation>
    <scope>NUCLEOTIDE SEQUENCE [LARGE SCALE GENOMIC DNA]</scope>
    <source>
        <strain evidence="3">cv. 10/8</strain>
        <tissue evidence="2">Leaf</tissue>
    </source>
</reference>
<sequence>SQDMWNLVTEGVPSIGARATEEEKATHKETKKRDFKALSIIHQCVDADNFEKVDDCESSKEAWDILAQSFGGAEKVKEVRLQTYKRQYELLQMEESEIVADFFTKVTKLVNQIKNYGEVITTKSIVAKILRSLAPKFDHLVVAIEESKDLSTLSKDELLGSLESHEQRMNERNAVKAKPEIALQAQSN</sequence>
<dbReference type="EMBL" id="LXQA010142273">
    <property type="protein sequence ID" value="MCI24580.1"/>
    <property type="molecule type" value="Genomic_DNA"/>
</dbReference>
<dbReference type="AlphaFoldDB" id="A0A392QLP0"/>
<organism evidence="2 3">
    <name type="scientific">Trifolium medium</name>
    <dbReference type="NCBI Taxonomy" id="97028"/>
    <lineage>
        <taxon>Eukaryota</taxon>
        <taxon>Viridiplantae</taxon>
        <taxon>Streptophyta</taxon>
        <taxon>Embryophyta</taxon>
        <taxon>Tracheophyta</taxon>
        <taxon>Spermatophyta</taxon>
        <taxon>Magnoliopsida</taxon>
        <taxon>eudicotyledons</taxon>
        <taxon>Gunneridae</taxon>
        <taxon>Pentapetalae</taxon>
        <taxon>rosids</taxon>
        <taxon>fabids</taxon>
        <taxon>Fabales</taxon>
        <taxon>Fabaceae</taxon>
        <taxon>Papilionoideae</taxon>
        <taxon>50 kb inversion clade</taxon>
        <taxon>NPAAA clade</taxon>
        <taxon>Hologalegina</taxon>
        <taxon>IRL clade</taxon>
        <taxon>Trifolieae</taxon>
        <taxon>Trifolium</taxon>
    </lineage>
</organism>
<dbReference type="Pfam" id="PF14223">
    <property type="entry name" value="Retrotran_gag_2"/>
    <property type="match status" value="1"/>
</dbReference>
<evidence type="ECO:0000313" key="3">
    <source>
        <dbReference type="Proteomes" id="UP000265520"/>
    </source>
</evidence>
<dbReference type="Proteomes" id="UP000265520">
    <property type="component" value="Unassembled WGS sequence"/>
</dbReference>
<evidence type="ECO:0000313" key="2">
    <source>
        <dbReference type="EMBL" id="MCI24580.1"/>
    </source>
</evidence>
<feature type="non-terminal residue" evidence="2">
    <location>
        <position position="1"/>
    </location>
</feature>
<evidence type="ECO:0008006" key="4">
    <source>
        <dbReference type="Google" id="ProtNLM"/>
    </source>
</evidence>
<accession>A0A392QLP0</accession>
<dbReference type="PANTHER" id="PTHR35317:SF35">
    <property type="entry name" value="DUF4219 DOMAIN-CONTAINING PROTEIN"/>
    <property type="match status" value="1"/>
</dbReference>